<dbReference type="Gene3D" id="1.10.10.60">
    <property type="entry name" value="Homeodomain-like"/>
    <property type="match status" value="1"/>
</dbReference>
<dbReference type="InterPro" id="IPR001598">
    <property type="entry name" value="Transposase_IS30_CS"/>
</dbReference>
<dbReference type="PROSITE" id="PS01043">
    <property type="entry name" value="TRANSPOSASE_IS30"/>
    <property type="match status" value="1"/>
</dbReference>
<dbReference type="InterPro" id="IPR001584">
    <property type="entry name" value="Integrase_cat-core"/>
</dbReference>
<accession>A0A330H816</accession>
<proteinExistence type="inferred from homology"/>
<dbReference type="PANTHER" id="PTHR10948">
    <property type="entry name" value="TRANSPOSASE"/>
    <property type="match status" value="1"/>
</dbReference>
<dbReference type="InterPro" id="IPR012337">
    <property type="entry name" value="RNaseH-like_sf"/>
</dbReference>
<evidence type="ECO:0000256" key="1">
    <source>
        <dbReference type="ARBA" id="ARBA00002190"/>
    </source>
</evidence>
<dbReference type="InterPro" id="IPR036397">
    <property type="entry name" value="RNaseH_sf"/>
</dbReference>
<keyword evidence="3" id="KW-0815">Transposition</keyword>
<sequence length="391" mass="43587">MAPAMFRSPTKPPSERYLAFAEREEIALLRVQGLSRREIGRRLGRSASTISRELRRNAATRSGGLEYRASTAQWHADRSARRPKPTKLALNTTLRTYVEQRLAGVVMTPSGAAVPGPAVRWKGRRHGPRKDRRWARAWSPEQIARRLPIDFPDDKTMRISHEAIYQALFVQGRGALRRELSACLRTGRVLRVPRARVRSRGKSFVLPEIMISQRPAEAADRAVPGHWEGDLILGLGSSAIGTLVERTTRFTMLLHLPRLAGHGEAPRMKNGPALAGHGAEAVRDAITRTIITLPEELRRSLTWDQGAEMAQHDRLKIDAGVQVYFCDPQSPWQRGTNENTNGLLRQYFPKGTDLSIHSADEIAAVAAALNARPRKTLGWKTPAEALDELLS</sequence>
<organism evidence="7 8">
    <name type="scientific">Mesorhizobium hawassense</name>
    <dbReference type="NCBI Taxonomy" id="1209954"/>
    <lineage>
        <taxon>Bacteria</taxon>
        <taxon>Pseudomonadati</taxon>
        <taxon>Pseudomonadota</taxon>
        <taxon>Alphaproteobacteria</taxon>
        <taxon>Hyphomicrobiales</taxon>
        <taxon>Phyllobacteriaceae</taxon>
        <taxon>Mesorhizobium</taxon>
    </lineage>
</organism>
<evidence type="ECO:0000256" key="5">
    <source>
        <dbReference type="ARBA" id="ARBA00023172"/>
    </source>
</evidence>
<dbReference type="GO" id="GO:0003677">
    <property type="term" value="F:DNA binding"/>
    <property type="evidence" value="ECO:0007669"/>
    <property type="project" value="UniProtKB-KW"/>
</dbReference>
<reference evidence="7 8" key="1">
    <citation type="submission" date="2018-07" db="EMBL/GenBank/DDBJ databases">
        <title>Diversity of Mesorhizobium strains in Brazil.</title>
        <authorList>
            <person name="Helene L.C.F."/>
            <person name="Dall'Agnol R."/>
            <person name="Delamuta J.R.M."/>
            <person name="Hungria M."/>
        </authorList>
    </citation>
    <scope>NUCLEOTIDE SEQUENCE [LARGE SCALE GENOMIC DNA]</scope>
    <source>
        <strain evidence="7 8">AC99b</strain>
    </source>
</reference>
<dbReference type="GO" id="GO:0004803">
    <property type="term" value="F:transposase activity"/>
    <property type="evidence" value="ECO:0007669"/>
    <property type="project" value="InterPro"/>
</dbReference>
<comment type="function">
    <text evidence="1">Required for the transposition of the insertion element.</text>
</comment>
<evidence type="ECO:0000256" key="3">
    <source>
        <dbReference type="ARBA" id="ARBA00022578"/>
    </source>
</evidence>
<gene>
    <name evidence="7" type="ORF">DPM33_30185</name>
</gene>
<evidence type="ECO:0000313" key="7">
    <source>
        <dbReference type="EMBL" id="RAZ84783.1"/>
    </source>
</evidence>
<protein>
    <submittedName>
        <fullName evidence="7">IS30 family transposase</fullName>
    </submittedName>
</protein>
<keyword evidence="5" id="KW-0233">DNA recombination</keyword>
<keyword evidence="4" id="KW-0238">DNA-binding</keyword>
<dbReference type="PANTHER" id="PTHR10948:SF23">
    <property type="entry name" value="TRANSPOSASE INSI FOR INSERTION SEQUENCE ELEMENT IS30A-RELATED"/>
    <property type="match status" value="1"/>
</dbReference>
<dbReference type="OrthoDB" id="9803231at2"/>
<dbReference type="Proteomes" id="UP000251558">
    <property type="component" value="Unassembled WGS sequence"/>
</dbReference>
<dbReference type="AlphaFoldDB" id="A0A330H816"/>
<dbReference type="NCBIfam" id="NF033563">
    <property type="entry name" value="transpos_IS30"/>
    <property type="match status" value="1"/>
</dbReference>
<evidence type="ECO:0000259" key="6">
    <source>
        <dbReference type="PROSITE" id="PS50994"/>
    </source>
</evidence>
<comment type="caution">
    <text evidence="7">The sequence shown here is derived from an EMBL/GenBank/DDBJ whole genome shotgun (WGS) entry which is preliminary data.</text>
</comment>
<name>A0A330H816_9HYPH</name>
<dbReference type="GO" id="GO:0015074">
    <property type="term" value="P:DNA integration"/>
    <property type="evidence" value="ECO:0007669"/>
    <property type="project" value="InterPro"/>
</dbReference>
<dbReference type="InterPro" id="IPR053392">
    <property type="entry name" value="Transposase_IS30-like"/>
</dbReference>
<dbReference type="Pfam" id="PF13936">
    <property type="entry name" value="HTH_38"/>
    <property type="match status" value="1"/>
</dbReference>
<dbReference type="EMBL" id="QMBP01000021">
    <property type="protein sequence ID" value="RAZ84783.1"/>
    <property type="molecule type" value="Genomic_DNA"/>
</dbReference>
<evidence type="ECO:0000256" key="4">
    <source>
        <dbReference type="ARBA" id="ARBA00023125"/>
    </source>
</evidence>
<dbReference type="SUPFAM" id="SSF53098">
    <property type="entry name" value="Ribonuclease H-like"/>
    <property type="match status" value="1"/>
</dbReference>
<feature type="domain" description="Integrase catalytic" evidence="6">
    <location>
        <begin position="211"/>
        <end position="390"/>
    </location>
</feature>
<dbReference type="GO" id="GO:0006313">
    <property type="term" value="P:DNA transposition"/>
    <property type="evidence" value="ECO:0007669"/>
    <property type="project" value="InterPro"/>
</dbReference>
<dbReference type="PROSITE" id="PS50994">
    <property type="entry name" value="INTEGRASE"/>
    <property type="match status" value="1"/>
</dbReference>
<dbReference type="GO" id="GO:0005829">
    <property type="term" value="C:cytosol"/>
    <property type="evidence" value="ECO:0007669"/>
    <property type="project" value="TreeGrafter"/>
</dbReference>
<dbReference type="InterPro" id="IPR025246">
    <property type="entry name" value="IS30-like_HTH"/>
</dbReference>
<dbReference type="InterPro" id="IPR051917">
    <property type="entry name" value="Transposase-Integrase"/>
</dbReference>
<comment type="similarity">
    <text evidence="2">Belongs to the transposase IS30 family.</text>
</comment>
<dbReference type="Gene3D" id="3.30.420.10">
    <property type="entry name" value="Ribonuclease H-like superfamily/Ribonuclease H"/>
    <property type="match status" value="1"/>
</dbReference>
<evidence type="ECO:0000313" key="8">
    <source>
        <dbReference type="Proteomes" id="UP000251558"/>
    </source>
</evidence>
<keyword evidence="8" id="KW-1185">Reference proteome</keyword>
<evidence type="ECO:0000256" key="2">
    <source>
        <dbReference type="ARBA" id="ARBA00006363"/>
    </source>
</evidence>